<dbReference type="Proteomes" id="UP000831701">
    <property type="component" value="Chromosome 23"/>
</dbReference>
<reference evidence="1" key="1">
    <citation type="submission" date="2022-04" db="EMBL/GenBank/DDBJ databases">
        <title>Jade perch genome.</title>
        <authorList>
            <person name="Chao B."/>
        </authorList>
    </citation>
    <scope>NUCLEOTIDE SEQUENCE</scope>
    <source>
        <strain evidence="1">CB-2022</strain>
    </source>
</reference>
<accession>A0ACB8VBC9</accession>
<evidence type="ECO:0000313" key="2">
    <source>
        <dbReference type="Proteomes" id="UP000831701"/>
    </source>
</evidence>
<name>A0ACB8VBC9_9TELE</name>
<comment type="caution">
    <text evidence="1">The sequence shown here is derived from an EMBL/GenBank/DDBJ whole genome shotgun (WGS) entry which is preliminary data.</text>
</comment>
<feature type="non-terminal residue" evidence="1">
    <location>
        <position position="132"/>
    </location>
</feature>
<proteinExistence type="predicted"/>
<organism evidence="1 2">
    <name type="scientific">Scortum barcoo</name>
    <name type="common">barcoo grunter</name>
    <dbReference type="NCBI Taxonomy" id="214431"/>
    <lineage>
        <taxon>Eukaryota</taxon>
        <taxon>Metazoa</taxon>
        <taxon>Chordata</taxon>
        <taxon>Craniata</taxon>
        <taxon>Vertebrata</taxon>
        <taxon>Euteleostomi</taxon>
        <taxon>Actinopterygii</taxon>
        <taxon>Neopterygii</taxon>
        <taxon>Teleostei</taxon>
        <taxon>Neoteleostei</taxon>
        <taxon>Acanthomorphata</taxon>
        <taxon>Eupercaria</taxon>
        <taxon>Centrarchiformes</taxon>
        <taxon>Terapontoidei</taxon>
        <taxon>Terapontidae</taxon>
        <taxon>Scortum</taxon>
    </lineage>
</organism>
<protein>
    <submittedName>
        <fullName evidence="1">Uncharacterized protein</fullName>
    </submittedName>
</protein>
<evidence type="ECO:0000313" key="1">
    <source>
        <dbReference type="EMBL" id="KAI3352977.1"/>
    </source>
</evidence>
<dbReference type="EMBL" id="CM041553">
    <property type="protein sequence ID" value="KAI3352977.1"/>
    <property type="molecule type" value="Genomic_DNA"/>
</dbReference>
<keyword evidence="2" id="KW-1185">Reference proteome</keyword>
<sequence>MEREIGADGAELSRKAKLSIYRSVYAPTLTYGHELWGGWATGRSLRDNVRSSVTQEELGVEPLLLHIERSQLRWLGHLFRMPHGRLPREEFQACPTGEEAPGEDPGHAGETMSLSWPGNASESPRKSWRKCL</sequence>
<gene>
    <name evidence="1" type="ORF">L3Q82_019551</name>
</gene>